<accession>A0A8J5LMY1</accession>
<dbReference type="InterPro" id="IPR012442">
    <property type="entry name" value="DUF1645_plant"/>
</dbReference>
<dbReference type="Proteomes" id="UP000734854">
    <property type="component" value="Unassembled WGS sequence"/>
</dbReference>
<evidence type="ECO:0000313" key="2">
    <source>
        <dbReference type="EMBL" id="KAG6526052.1"/>
    </source>
</evidence>
<gene>
    <name evidence="2" type="ORF">ZIOFF_016027</name>
</gene>
<keyword evidence="3" id="KW-1185">Reference proteome</keyword>
<comment type="caution">
    <text evidence="2">The sequence shown here is derived from an EMBL/GenBank/DDBJ whole genome shotgun (WGS) entry which is preliminary data.</text>
</comment>
<dbReference type="Pfam" id="PF07816">
    <property type="entry name" value="DUF1645"/>
    <property type="match status" value="1"/>
</dbReference>
<dbReference type="PANTHER" id="PTHR33095">
    <property type="entry name" value="OS07G0619500 PROTEIN"/>
    <property type="match status" value="1"/>
</dbReference>
<name>A0A8J5LMY1_ZINOF</name>
<evidence type="ECO:0000256" key="1">
    <source>
        <dbReference type="SAM" id="MobiDB-lite"/>
    </source>
</evidence>
<organism evidence="2 3">
    <name type="scientific">Zingiber officinale</name>
    <name type="common">Ginger</name>
    <name type="synonym">Amomum zingiber</name>
    <dbReference type="NCBI Taxonomy" id="94328"/>
    <lineage>
        <taxon>Eukaryota</taxon>
        <taxon>Viridiplantae</taxon>
        <taxon>Streptophyta</taxon>
        <taxon>Embryophyta</taxon>
        <taxon>Tracheophyta</taxon>
        <taxon>Spermatophyta</taxon>
        <taxon>Magnoliopsida</taxon>
        <taxon>Liliopsida</taxon>
        <taxon>Zingiberales</taxon>
        <taxon>Zingiberaceae</taxon>
        <taxon>Zingiber</taxon>
    </lineage>
</organism>
<evidence type="ECO:0000313" key="3">
    <source>
        <dbReference type="Proteomes" id="UP000734854"/>
    </source>
</evidence>
<dbReference type="PANTHER" id="PTHR33095:SF127">
    <property type="entry name" value="OS05G0578100 PROTEIN"/>
    <property type="match status" value="1"/>
</dbReference>
<reference evidence="2 3" key="1">
    <citation type="submission" date="2020-08" db="EMBL/GenBank/DDBJ databases">
        <title>Plant Genome Project.</title>
        <authorList>
            <person name="Zhang R.-G."/>
        </authorList>
    </citation>
    <scope>NUCLEOTIDE SEQUENCE [LARGE SCALE GENOMIC DNA]</scope>
    <source>
        <tissue evidence="2">Rhizome</tissue>
    </source>
</reference>
<proteinExistence type="predicted"/>
<protein>
    <submittedName>
        <fullName evidence="2">Uncharacterized protein</fullName>
    </submittedName>
</protein>
<dbReference type="AlphaFoldDB" id="A0A8J5LMY1"/>
<feature type="region of interest" description="Disordered" evidence="1">
    <location>
        <begin position="117"/>
        <end position="188"/>
    </location>
</feature>
<dbReference type="EMBL" id="JACMSC010000004">
    <property type="protein sequence ID" value="KAG6526052.1"/>
    <property type="molecule type" value="Genomic_DNA"/>
</dbReference>
<sequence>MCCQRGDNDMKGFAVSLSQQQNLLLPKSSEAAEEGWRMVDARMSVGCGGSGRKTTETRIYSGEATCQLGVETRGPVGIMCLPATPFARDGTRVEAEPEANRGASAFINAAACLLFTPSSPRRETMDGDGEGEDERRGGTLATPSPEEDEEESVLPATDFGGVRPSSKQQQQPTSVDVDGSDKSDEDDGDLEFSFVVEDSDAAPDVTADEIFSNGFIRPIYPVFDRALLFSPSTGPAPASRGTLGRLLIEEREAELSHELEGIPPGSYCVWAPRSVAKNPGSSHCRKSRSAGSSSLRWRIRDLVVGRSHSDRKERFVFLAKRKEKGNSDPVEAEKEGAKVTDVDMVTAHRIYFRKDGDAGSRKCVLPNRQELLAFFANMNSITKTHHPF</sequence>